<dbReference type="Gene3D" id="3.30.420.10">
    <property type="entry name" value="Ribonuclease H-like superfamily/Ribonuclease H"/>
    <property type="match status" value="1"/>
</dbReference>
<dbReference type="InterPro" id="IPR001584">
    <property type="entry name" value="Integrase_cat-core"/>
</dbReference>
<dbReference type="PANTHER" id="PTHR37984">
    <property type="entry name" value="PROTEIN CBG26694"/>
    <property type="match status" value="1"/>
</dbReference>
<comment type="caution">
    <text evidence="3">The sequence shown here is derived from an EMBL/GenBank/DDBJ whole genome shotgun (WGS) entry which is preliminary data.</text>
</comment>
<dbReference type="GO" id="GO:0015074">
    <property type="term" value="P:DNA integration"/>
    <property type="evidence" value="ECO:0007669"/>
    <property type="project" value="InterPro"/>
</dbReference>
<dbReference type="Proteomes" id="UP000765509">
    <property type="component" value="Unassembled WGS sequence"/>
</dbReference>
<dbReference type="InterPro" id="IPR050951">
    <property type="entry name" value="Retrovirus_Pol_polyprotein"/>
</dbReference>
<sequence length="260" mass="29674">MDCVASLPPGGDKSYIECLVIVVRYSKTPIFLPCHRDDTDMNTALLLWNRVISHTGLFRNIIVDRDPKFTSALWTNLNKLLGTKLSYSTGYHSKTDGLGEIMIQTLEGMIRRLCGMAWSLKNLIALPMIGVLLYKHWNYPRRLLSMLQQATLLKCWKNDGTVNFQLVQKKDLVYIHPTASIFRLCTDKVRHNSNQSMNDAFEYVKQKWDKSHNTTVFKVGDLIVVSTLNFNNIKGPKKLKDSFTGPFIIQALHGINAVQR</sequence>
<keyword evidence="1" id="KW-0694">RNA-binding</keyword>
<dbReference type="GO" id="GO:0005634">
    <property type="term" value="C:nucleus"/>
    <property type="evidence" value="ECO:0007669"/>
    <property type="project" value="UniProtKB-ARBA"/>
</dbReference>
<protein>
    <recommendedName>
        <fullName evidence="2">Integrase catalytic domain-containing protein</fullName>
    </recommendedName>
</protein>
<feature type="domain" description="Integrase catalytic" evidence="2">
    <location>
        <begin position="1"/>
        <end position="113"/>
    </location>
</feature>
<reference evidence="3" key="1">
    <citation type="submission" date="2021-03" db="EMBL/GenBank/DDBJ databases">
        <title>Draft genome sequence of rust myrtle Austropuccinia psidii MF-1, a brazilian biotype.</title>
        <authorList>
            <person name="Quecine M.C."/>
            <person name="Pachon D.M.R."/>
            <person name="Bonatelli M.L."/>
            <person name="Correr F.H."/>
            <person name="Franceschini L.M."/>
            <person name="Leite T.F."/>
            <person name="Margarido G.R.A."/>
            <person name="Almeida C.A."/>
            <person name="Ferrarezi J.A."/>
            <person name="Labate C.A."/>
        </authorList>
    </citation>
    <scope>NUCLEOTIDE SEQUENCE</scope>
    <source>
        <strain evidence="3">MF-1</strain>
    </source>
</reference>
<dbReference type="GO" id="GO:0003723">
    <property type="term" value="F:RNA binding"/>
    <property type="evidence" value="ECO:0007669"/>
    <property type="project" value="UniProtKB-KW"/>
</dbReference>
<evidence type="ECO:0000259" key="2">
    <source>
        <dbReference type="PROSITE" id="PS50994"/>
    </source>
</evidence>
<dbReference type="AlphaFoldDB" id="A0A9Q3EPL8"/>
<evidence type="ECO:0000313" key="4">
    <source>
        <dbReference type="Proteomes" id="UP000765509"/>
    </source>
</evidence>
<organism evidence="3 4">
    <name type="scientific">Austropuccinia psidii MF-1</name>
    <dbReference type="NCBI Taxonomy" id="1389203"/>
    <lineage>
        <taxon>Eukaryota</taxon>
        <taxon>Fungi</taxon>
        <taxon>Dikarya</taxon>
        <taxon>Basidiomycota</taxon>
        <taxon>Pucciniomycotina</taxon>
        <taxon>Pucciniomycetes</taxon>
        <taxon>Pucciniales</taxon>
        <taxon>Sphaerophragmiaceae</taxon>
        <taxon>Austropuccinia</taxon>
    </lineage>
</organism>
<dbReference type="SUPFAM" id="SSF53098">
    <property type="entry name" value="Ribonuclease H-like"/>
    <property type="match status" value="1"/>
</dbReference>
<keyword evidence="4" id="KW-1185">Reference proteome</keyword>
<dbReference type="PROSITE" id="PS50994">
    <property type="entry name" value="INTEGRASE"/>
    <property type="match status" value="1"/>
</dbReference>
<accession>A0A9Q3EPL8</accession>
<proteinExistence type="predicted"/>
<dbReference type="EMBL" id="AVOT02029720">
    <property type="protein sequence ID" value="MBW0522658.1"/>
    <property type="molecule type" value="Genomic_DNA"/>
</dbReference>
<evidence type="ECO:0000313" key="3">
    <source>
        <dbReference type="EMBL" id="MBW0522658.1"/>
    </source>
</evidence>
<dbReference type="PANTHER" id="PTHR37984:SF5">
    <property type="entry name" value="PROTEIN NYNRIN-LIKE"/>
    <property type="match status" value="1"/>
</dbReference>
<evidence type="ECO:0000256" key="1">
    <source>
        <dbReference type="ARBA" id="ARBA00022884"/>
    </source>
</evidence>
<gene>
    <name evidence="3" type="ORF">O181_062373</name>
</gene>
<dbReference type="InterPro" id="IPR036397">
    <property type="entry name" value="RNaseH_sf"/>
</dbReference>
<dbReference type="OrthoDB" id="2288803at2759"/>
<dbReference type="InterPro" id="IPR012337">
    <property type="entry name" value="RNaseH-like_sf"/>
</dbReference>
<name>A0A9Q3EPL8_9BASI</name>